<evidence type="ECO:0000313" key="3">
    <source>
        <dbReference type="Proteomes" id="UP000682134"/>
    </source>
</evidence>
<feature type="transmembrane region" description="Helical" evidence="1">
    <location>
        <begin position="12"/>
        <end position="28"/>
    </location>
</feature>
<gene>
    <name evidence="2" type="ORF">J5Y03_02820</name>
</gene>
<organism evidence="2 3">
    <name type="scientific">Gottfriedia endophytica</name>
    <dbReference type="NCBI Taxonomy" id="2820819"/>
    <lineage>
        <taxon>Bacteria</taxon>
        <taxon>Bacillati</taxon>
        <taxon>Bacillota</taxon>
        <taxon>Bacilli</taxon>
        <taxon>Bacillales</taxon>
        <taxon>Bacillaceae</taxon>
        <taxon>Gottfriedia</taxon>
    </lineage>
</organism>
<dbReference type="Pfam" id="PF13063">
    <property type="entry name" value="DUF3925"/>
    <property type="match status" value="1"/>
</dbReference>
<evidence type="ECO:0000313" key="2">
    <source>
        <dbReference type="EMBL" id="MBP0724115.1"/>
    </source>
</evidence>
<keyword evidence="1" id="KW-0812">Transmembrane</keyword>
<keyword evidence="1" id="KW-1133">Transmembrane helix</keyword>
<protein>
    <submittedName>
        <fullName evidence="2">DUF3925 family protein</fullName>
    </submittedName>
</protein>
<feature type="transmembrane region" description="Helical" evidence="1">
    <location>
        <begin position="40"/>
        <end position="59"/>
    </location>
</feature>
<name>A0A940SHM9_9BACI</name>
<comment type="caution">
    <text evidence="2">The sequence shown here is derived from an EMBL/GenBank/DDBJ whole genome shotgun (WGS) entry which is preliminary data.</text>
</comment>
<dbReference type="EMBL" id="JAGIYQ010000002">
    <property type="protein sequence ID" value="MBP0724115.1"/>
    <property type="molecule type" value="Genomic_DNA"/>
</dbReference>
<accession>A0A940SHM9</accession>
<dbReference type="InterPro" id="IPR025168">
    <property type="entry name" value="DUF3925"/>
</dbReference>
<keyword evidence="1" id="KW-0472">Membrane</keyword>
<sequence length="69" mass="7783">MKKNKGLVDFEFYFVLYVMALVVVGWFIDINGLFHSNTENSHGLFLVPLFGSIVGYLALKIAQKKVSTN</sequence>
<reference evidence="2" key="1">
    <citation type="submission" date="2021-04" db="EMBL/GenBank/DDBJ databases">
        <title>Genome seq and assembly of Bacillus sp.</title>
        <authorList>
            <person name="Chhetri G."/>
        </authorList>
    </citation>
    <scope>NUCLEOTIDE SEQUENCE</scope>
    <source>
        <strain evidence="2">RG28</strain>
    </source>
</reference>
<dbReference type="AlphaFoldDB" id="A0A940SHM9"/>
<dbReference type="RefSeq" id="WP_209402318.1">
    <property type="nucleotide sequence ID" value="NZ_JAGIYQ010000002.1"/>
</dbReference>
<keyword evidence="3" id="KW-1185">Reference proteome</keyword>
<proteinExistence type="predicted"/>
<evidence type="ECO:0000256" key="1">
    <source>
        <dbReference type="SAM" id="Phobius"/>
    </source>
</evidence>
<dbReference type="Proteomes" id="UP000682134">
    <property type="component" value="Unassembled WGS sequence"/>
</dbReference>